<dbReference type="Proteomes" id="UP001499990">
    <property type="component" value="Unassembled WGS sequence"/>
</dbReference>
<evidence type="ECO:0008006" key="4">
    <source>
        <dbReference type="Google" id="ProtNLM"/>
    </source>
</evidence>
<evidence type="ECO:0000313" key="2">
    <source>
        <dbReference type="EMBL" id="GAA3376915.1"/>
    </source>
</evidence>
<sequence length="79" mass="8456">MAAERLVVIGGDAAGMSAASQARRLKGPDELEIVAFGRGHFSSFSACGIPYMGRRRGHRAERHARPAGVSARDRRTGPH</sequence>
<proteinExistence type="predicted"/>
<evidence type="ECO:0000256" key="1">
    <source>
        <dbReference type="SAM" id="MobiDB-lite"/>
    </source>
</evidence>
<dbReference type="InterPro" id="IPR036188">
    <property type="entry name" value="FAD/NAD-bd_sf"/>
</dbReference>
<organism evidence="2 3">
    <name type="scientific">Streptomyces sannanensis</name>
    <dbReference type="NCBI Taxonomy" id="285536"/>
    <lineage>
        <taxon>Bacteria</taxon>
        <taxon>Bacillati</taxon>
        <taxon>Actinomycetota</taxon>
        <taxon>Actinomycetes</taxon>
        <taxon>Kitasatosporales</taxon>
        <taxon>Streptomycetaceae</taxon>
        <taxon>Streptomyces</taxon>
    </lineage>
</organism>
<comment type="caution">
    <text evidence="2">The sequence shown here is derived from an EMBL/GenBank/DDBJ whole genome shotgun (WGS) entry which is preliminary data.</text>
</comment>
<dbReference type="EMBL" id="BAAAYL010000001">
    <property type="protein sequence ID" value="GAA3376915.1"/>
    <property type="molecule type" value="Genomic_DNA"/>
</dbReference>
<keyword evidence="3" id="KW-1185">Reference proteome</keyword>
<gene>
    <name evidence="2" type="ORF">GCM10020367_50500</name>
</gene>
<reference evidence="3" key="1">
    <citation type="journal article" date="2019" name="Int. J. Syst. Evol. Microbiol.">
        <title>The Global Catalogue of Microorganisms (GCM) 10K type strain sequencing project: providing services to taxonomists for standard genome sequencing and annotation.</title>
        <authorList>
            <consortium name="The Broad Institute Genomics Platform"/>
            <consortium name="The Broad Institute Genome Sequencing Center for Infectious Disease"/>
            <person name="Wu L."/>
            <person name="Ma J."/>
        </authorList>
    </citation>
    <scope>NUCLEOTIDE SEQUENCE [LARGE SCALE GENOMIC DNA]</scope>
    <source>
        <strain evidence="3">JCM 9651</strain>
    </source>
</reference>
<evidence type="ECO:0000313" key="3">
    <source>
        <dbReference type="Proteomes" id="UP001499990"/>
    </source>
</evidence>
<feature type="region of interest" description="Disordered" evidence="1">
    <location>
        <begin position="55"/>
        <end position="79"/>
    </location>
</feature>
<protein>
    <recommendedName>
        <fullName evidence="4">Flavoprotein oxidoreductase</fullName>
    </recommendedName>
</protein>
<dbReference type="SUPFAM" id="SSF51905">
    <property type="entry name" value="FAD/NAD(P)-binding domain"/>
    <property type="match status" value="1"/>
</dbReference>
<accession>A0ABP6SHZ1</accession>
<name>A0ABP6SHZ1_9ACTN</name>
<dbReference type="Gene3D" id="3.50.50.60">
    <property type="entry name" value="FAD/NAD(P)-binding domain"/>
    <property type="match status" value="1"/>
</dbReference>